<proteinExistence type="predicted"/>
<name>A0ABV3FWX1_9NOCA</name>
<gene>
    <name evidence="2" type="ORF">AB0I48_20385</name>
</gene>
<dbReference type="RefSeq" id="WP_355088087.1">
    <property type="nucleotide sequence ID" value="NZ_JBEXKW010000039.1"/>
</dbReference>
<feature type="signal peptide" evidence="1">
    <location>
        <begin position="1"/>
        <end position="28"/>
    </location>
</feature>
<organism evidence="2 3">
    <name type="scientific">Nocardia aurea</name>
    <dbReference type="NCBI Taxonomy" id="2144174"/>
    <lineage>
        <taxon>Bacteria</taxon>
        <taxon>Bacillati</taxon>
        <taxon>Actinomycetota</taxon>
        <taxon>Actinomycetes</taxon>
        <taxon>Mycobacteriales</taxon>
        <taxon>Nocardiaceae</taxon>
        <taxon>Nocardia</taxon>
    </lineage>
</organism>
<sequence>MRITVIRTVTLAAVSAAALCFGAATATAAVPLAQPDQGRIGVQLSHGETEALAGGPIPALVTMVVPLNRIGAGLHSDTQIYRDANGGVHASLRQVISETTTHPDGSITLYLNAPGTRDGRVFDIYQNWTQ</sequence>
<feature type="chain" id="PRO_5047144011" evidence="1">
    <location>
        <begin position="29"/>
        <end position="130"/>
    </location>
</feature>
<comment type="caution">
    <text evidence="2">The sequence shown here is derived from an EMBL/GenBank/DDBJ whole genome shotgun (WGS) entry which is preliminary data.</text>
</comment>
<reference evidence="2 3" key="1">
    <citation type="submission" date="2024-06" db="EMBL/GenBank/DDBJ databases">
        <title>The Natural Products Discovery Center: Release of the First 8490 Sequenced Strains for Exploring Actinobacteria Biosynthetic Diversity.</title>
        <authorList>
            <person name="Kalkreuter E."/>
            <person name="Kautsar S.A."/>
            <person name="Yang D."/>
            <person name="Bader C.D."/>
            <person name="Teijaro C.N."/>
            <person name="Fluegel L."/>
            <person name="Davis C.M."/>
            <person name="Simpson J.R."/>
            <person name="Lauterbach L."/>
            <person name="Steele A.D."/>
            <person name="Gui C."/>
            <person name="Meng S."/>
            <person name="Li G."/>
            <person name="Viehrig K."/>
            <person name="Ye F."/>
            <person name="Su P."/>
            <person name="Kiefer A.F."/>
            <person name="Nichols A."/>
            <person name="Cepeda A.J."/>
            <person name="Yan W."/>
            <person name="Fan B."/>
            <person name="Jiang Y."/>
            <person name="Adhikari A."/>
            <person name="Zheng C.-J."/>
            <person name="Schuster L."/>
            <person name="Cowan T.M."/>
            <person name="Smanski M.J."/>
            <person name="Chevrette M.G."/>
            <person name="De Carvalho L.P.S."/>
            <person name="Shen B."/>
        </authorList>
    </citation>
    <scope>NUCLEOTIDE SEQUENCE [LARGE SCALE GENOMIC DNA]</scope>
    <source>
        <strain evidence="2 3">NPDC050403</strain>
    </source>
</reference>
<evidence type="ECO:0000313" key="2">
    <source>
        <dbReference type="EMBL" id="MEV0709926.1"/>
    </source>
</evidence>
<evidence type="ECO:0000256" key="1">
    <source>
        <dbReference type="SAM" id="SignalP"/>
    </source>
</evidence>
<keyword evidence="3" id="KW-1185">Reference proteome</keyword>
<accession>A0ABV3FWX1</accession>
<evidence type="ECO:0000313" key="3">
    <source>
        <dbReference type="Proteomes" id="UP001551695"/>
    </source>
</evidence>
<keyword evidence="1" id="KW-0732">Signal</keyword>
<dbReference type="Proteomes" id="UP001551695">
    <property type="component" value="Unassembled WGS sequence"/>
</dbReference>
<dbReference type="EMBL" id="JBFAKC010000008">
    <property type="protein sequence ID" value="MEV0709926.1"/>
    <property type="molecule type" value="Genomic_DNA"/>
</dbReference>
<protein>
    <submittedName>
        <fullName evidence="2">Uncharacterized protein</fullName>
    </submittedName>
</protein>